<evidence type="ECO:0000313" key="2">
    <source>
        <dbReference type="Proteomes" id="UP000217790"/>
    </source>
</evidence>
<reference evidence="2" key="1">
    <citation type="journal article" date="2017" name="Nat. Ecol. Evol.">
        <title>Genome expansion and lineage-specific genetic innovations in the forest pathogenic fungi Armillaria.</title>
        <authorList>
            <person name="Sipos G."/>
            <person name="Prasanna A.N."/>
            <person name="Walter M.C."/>
            <person name="O'Connor E."/>
            <person name="Balint B."/>
            <person name="Krizsan K."/>
            <person name="Kiss B."/>
            <person name="Hess J."/>
            <person name="Varga T."/>
            <person name="Slot J."/>
            <person name="Riley R."/>
            <person name="Boka B."/>
            <person name="Rigling D."/>
            <person name="Barry K."/>
            <person name="Lee J."/>
            <person name="Mihaltcheva S."/>
            <person name="LaButti K."/>
            <person name="Lipzen A."/>
            <person name="Waldron R."/>
            <person name="Moloney N.M."/>
            <person name="Sperisen C."/>
            <person name="Kredics L."/>
            <person name="Vagvoelgyi C."/>
            <person name="Patrignani A."/>
            <person name="Fitzpatrick D."/>
            <person name="Nagy I."/>
            <person name="Doyle S."/>
            <person name="Anderson J.B."/>
            <person name="Grigoriev I.V."/>
            <person name="Gueldener U."/>
            <person name="Muensterkoetter M."/>
            <person name="Nagy L.G."/>
        </authorList>
    </citation>
    <scope>NUCLEOTIDE SEQUENCE [LARGE SCALE GENOMIC DNA]</scope>
    <source>
        <strain evidence="2">Ar21-2</strain>
    </source>
</reference>
<proteinExistence type="predicted"/>
<dbReference type="Proteomes" id="UP000217790">
    <property type="component" value="Unassembled WGS sequence"/>
</dbReference>
<accession>A0A2H3D863</accession>
<gene>
    <name evidence="1" type="ORF">ARMGADRAFT_447732</name>
</gene>
<dbReference type="EMBL" id="KZ293677">
    <property type="protein sequence ID" value="PBK87622.1"/>
    <property type="molecule type" value="Genomic_DNA"/>
</dbReference>
<name>A0A2H3D863_ARMGA</name>
<protein>
    <submittedName>
        <fullName evidence="1">Uncharacterized protein</fullName>
    </submittedName>
</protein>
<dbReference type="OrthoDB" id="10319188at2759"/>
<sequence>MRSSSSSGWQCIEGEELACCLLCRSRGFCNGPGACECTITLYVQVEGEPQNYEQRLLMESALVREKGRNAVSFAQDSFPKTILDKQICLSHIHLSGDDHKCQFRCLRTSTSCEVLRAKNISATCCLSR</sequence>
<organism evidence="1 2">
    <name type="scientific">Armillaria gallica</name>
    <name type="common">Bulbous honey fungus</name>
    <name type="synonym">Armillaria bulbosa</name>
    <dbReference type="NCBI Taxonomy" id="47427"/>
    <lineage>
        <taxon>Eukaryota</taxon>
        <taxon>Fungi</taxon>
        <taxon>Dikarya</taxon>
        <taxon>Basidiomycota</taxon>
        <taxon>Agaricomycotina</taxon>
        <taxon>Agaricomycetes</taxon>
        <taxon>Agaricomycetidae</taxon>
        <taxon>Agaricales</taxon>
        <taxon>Marasmiineae</taxon>
        <taxon>Physalacriaceae</taxon>
        <taxon>Armillaria</taxon>
    </lineage>
</organism>
<dbReference type="AlphaFoldDB" id="A0A2H3D863"/>
<evidence type="ECO:0000313" key="1">
    <source>
        <dbReference type="EMBL" id="PBK87622.1"/>
    </source>
</evidence>
<dbReference type="InParanoid" id="A0A2H3D863"/>
<keyword evidence="2" id="KW-1185">Reference proteome</keyword>
<dbReference type="OMA" id="CECTITL"/>